<accession>A0A5M3W5V0</accession>
<feature type="region of interest" description="Disordered" evidence="1">
    <location>
        <begin position="77"/>
        <end position="97"/>
    </location>
</feature>
<dbReference type="Gene3D" id="3.40.50.1820">
    <property type="entry name" value="alpha/beta hydrolase"/>
    <property type="match status" value="1"/>
</dbReference>
<gene>
    <name evidence="3" type="ORF">Acor_64630</name>
</gene>
<sequence>MHGAFTDKTHPTLYGVATALAPWFTVFNYDRRGRGESGDTQPYAIEREIEDLSALIEAAGGSAMVFRWVLRRRPGAGGHGPEPGHLATRCVGASVPR</sequence>
<comment type="caution">
    <text evidence="3">The sequence shown here is derived from an EMBL/GenBank/DDBJ whole genome shotgun (WGS) entry which is preliminary data.</text>
</comment>
<reference evidence="3 4" key="1">
    <citation type="submission" date="2019-10" db="EMBL/GenBank/DDBJ databases">
        <title>Whole genome shotgun sequence of Acrocarpospora corrugata NBRC 13972.</title>
        <authorList>
            <person name="Ichikawa N."/>
            <person name="Kimura A."/>
            <person name="Kitahashi Y."/>
            <person name="Komaki H."/>
            <person name="Oguchi A."/>
        </authorList>
    </citation>
    <scope>NUCLEOTIDE SEQUENCE [LARGE SCALE GENOMIC DNA]</scope>
    <source>
        <strain evidence="3 4">NBRC 13972</strain>
    </source>
</reference>
<keyword evidence="2" id="KW-1133">Transmembrane helix</keyword>
<evidence type="ECO:0000256" key="2">
    <source>
        <dbReference type="SAM" id="Phobius"/>
    </source>
</evidence>
<dbReference type="AlphaFoldDB" id="A0A5M3W5V0"/>
<evidence type="ECO:0008006" key="5">
    <source>
        <dbReference type="Google" id="ProtNLM"/>
    </source>
</evidence>
<proteinExistence type="predicted"/>
<dbReference type="InterPro" id="IPR029058">
    <property type="entry name" value="AB_hydrolase_fold"/>
</dbReference>
<protein>
    <recommendedName>
        <fullName evidence="5">AB hydrolase-1 domain-containing protein</fullName>
    </recommendedName>
</protein>
<evidence type="ECO:0000313" key="4">
    <source>
        <dbReference type="Proteomes" id="UP000334990"/>
    </source>
</evidence>
<dbReference type="EMBL" id="BLAD01000081">
    <property type="protein sequence ID" value="GES04395.1"/>
    <property type="molecule type" value="Genomic_DNA"/>
</dbReference>
<feature type="transmembrane region" description="Helical" evidence="2">
    <location>
        <begin position="12"/>
        <end position="29"/>
    </location>
</feature>
<evidence type="ECO:0000313" key="3">
    <source>
        <dbReference type="EMBL" id="GES04395.1"/>
    </source>
</evidence>
<keyword evidence="2" id="KW-0812">Transmembrane</keyword>
<name>A0A5M3W5V0_9ACTN</name>
<organism evidence="3 4">
    <name type="scientific">Acrocarpospora corrugata</name>
    <dbReference type="NCBI Taxonomy" id="35763"/>
    <lineage>
        <taxon>Bacteria</taxon>
        <taxon>Bacillati</taxon>
        <taxon>Actinomycetota</taxon>
        <taxon>Actinomycetes</taxon>
        <taxon>Streptosporangiales</taxon>
        <taxon>Streptosporangiaceae</taxon>
        <taxon>Acrocarpospora</taxon>
    </lineage>
</organism>
<dbReference type="SUPFAM" id="SSF53474">
    <property type="entry name" value="alpha/beta-Hydrolases"/>
    <property type="match status" value="1"/>
</dbReference>
<keyword evidence="2" id="KW-0472">Membrane</keyword>
<evidence type="ECO:0000256" key="1">
    <source>
        <dbReference type="SAM" id="MobiDB-lite"/>
    </source>
</evidence>
<dbReference type="Proteomes" id="UP000334990">
    <property type="component" value="Unassembled WGS sequence"/>
</dbReference>
<keyword evidence="4" id="KW-1185">Reference proteome</keyword>